<dbReference type="Proteomes" id="UP001213681">
    <property type="component" value="Unassembled WGS sequence"/>
</dbReference>
<dbReference type="AlphaFoldDB" id="A0AAD6G3H1"/>
<dbReference type="GO" id="GO:0003924">
    <property type="term" value="F:GTPase activity"/>
    <property type="evidence" value="ECO:0007669"/>
    <property type="project" value="InterPro"/>
</dbReference>
<dbReference type="Pfam" id="PF01031">
    <property type="entry name" value="Dynamin_M"/>
    <property type="match status" value="1"/>
</dbReference>
<feature type="domain" description="GED" evidence="3">
    <location>
        <begin position="601"/>
        <end position="692"/>
    </location>
</feature>
<organism evidence="5 6">
    <name type="scientific">Penicillium daleae</name>
    <dbReference type="NCBI Taxonomy" id="63821"/>
    <lineage>
        <taxon>Eukaryota</taxon>
        <taxon>Fungi</taxon>
        <taxon>Dikarya</taxon>
        <taxon>Ascomycota</taxon>
        <taxon>Pezizomycotina</taxon>
        <taxon>Eurotiomycetes</taxon>
        <taxon>Eurotiomycetidae</taxon>
        <taxon>Eurotiales</taxon>
        <taxon>Aspergillaceae</taxon>
        <taxon>Penicillium</taxon>
    </lineage>
</organism>
<dbReference type="RefSeq" id="XP_056767044.1">
    <property type="nucleotide sequence ID" value="XM_056908426.1"/>
</dbReference>
<dbReference type="InterPro" id="IPR027417">
    <property type="entry name" value="P-loop_NTPase"/>
</dbReference>
<dbReference type="PRINTS" id="PR00195">
    <property type="entry name" value="DYNAMIN"/>
</dbReference>
<dbReference type="InterPro" id="IPR001401">
    <property type="entry name" value="Dynamin_GTPase"/>
</dbReference>
<dbReference type="InterPro" id="IPR000375">
    <property type="entry name" value="Dynamin_stalk"/>
</dbReference>
<dbReference type="PROSITE" id="PS51718">
    <property type="entry name" value="G_DYNAMIN_2"/>
    <property type="match status" value="1"/>
</dbReference>
<dbReference type="EMBL" id="JAPVEA010000005">
    <property type="protein sequence ID" value="KAJ5454088.1"/>
    <property type="molecule type" value="Genomic_DNA"/>
</dbReference>
<dbReference type="InterPro" id="IPR030381">
    <property type="entry name" value="G_DYNAMIN_dom"/>
</dbReference>
<protein>
    <submittedName>
        <fullName evidence="5">Dynamin GTPase</fullName>
    </submittedName>
</protein>
<keyword evidence="6" id="KW-1185">Reference proteome</keyword>
<dbReference type="GO" id="GO:0005525">
    <property type="term" value="F:GTP binding"/>
    <property type="evidence" value="ECO:0007669"/>
    <property type="project" value="InterPro"/>
</dbReference>
<dbReference type="InterPro" id="IPR022812">
    <property type="entry name" value="Dynamin"/>
</dbReference>
<evidence type="ECO:0000259" key="4">
    <source>
        <dbReference type="PROSITE" id="PS51718"/>
    </source>
</evidence>
<feature type="domain" description="Dynamin-type G" evidence="4">
    <location>
        <begin position="35"/>
        <end position="311"/>
    </location>
</feature>
<reference evidence="5" key="2">
    <citation type="journal article" date="2023" name="IMA Fungus">
        <title>Comparative genomic study of the Penicillium genus elucidates a diverse pangenome and 15 lateral gene transfer events.</title>
        <authorList>
            <person name="Petersen C."/>
            <person name="Sorensen T."/>
            <person name="Nielsen M.R."/>
            <person name="Sondergaard T.E."/>
            <person name="Sorensen J.L."/>
            <person name="Fitzpatrick D.A."/>
            <person name="Frisvad J.C."/>
            <person name="Nielsen K.L."/>
        </authorList>
    </citation>
    <scope>NUCLEOTIDE SEQUENCE</scope>
    <source>
        <strain evidence="5">IBT 16125</strain>
    </source>
</reference>
<dbReference type="SUPFAM" id="SSF52540">
    <property type="entry name" value="P-loop containing nucleoside triphosphate hydrolases"/>
    <property type="match status" value="1"/>
</dbReference>
<dbReference type="InterPro" id="IPR045063">
    <property type="entry name" value="Dynamin_N"/>
</dbReference>
<dbReference type="GO" id="GO:0008017">
    <property type="term" value="F:microtubule binding"/>
    <property type="evidence" value="ECO:0007669"/>
    <property type="project" value="TreeGrafter"/>
</dbReference>
<dbReference type="PROSITE" id="PS51388">
    <property type="entry name" value="GED"/>
    <property type="match status" value="1"/>
</dbReference>
<keyword evidence="2" id="KW-0342">GTP-binding</keyword>
<dbReference type="GO" id="GO:0005874">
    <property type="term" value="C:microtubule"/>
    <property type="evidence" value="ECO:0007669"/>
    <property type="project" value="TreeGrafter"/>
</dbReference>
<dbReference type="GO" id="GO:0016020">
    <property type="term" value="C:membrane"/>
    <property type="evidence" value="ECO:0007669"/>
    <property type="project" value="TreeGrafter"/>
</dbReference>
<dbReference type="SMART" id="SM00053">
    <property type="entry name" value="DYNc"/>
    <property type="match status" value="1"/>
</dbReference>
<evidence type="ECO:0000259" key="3">
    <source>
        <dbReference type="PROSITE" id="PS51388"/>
    </source>
</evidence>
<reference evidence="5" key="1">
    <citation type="submission" date="2022-12" db="EMBL/GenBank/DDBJ databases">
        <authorList>
            <person name="Petersen C."/>
        </authorList>
    </citation>
    <scope>NUCLEOTIDE SEQUENCE</scope>
    <source>
        <strain evidence="5">IBT 16125</strain>
    </source>
</reference>
<comment type="caution">
    <text evidence="5">The sequence shown here is derived from an EMBL/GenBank/DDBJ whole genome shotgun (WGS) entry which is preliminary data.</text>
</comment>
<dbReference type="GO" id="GO:0048312">
    <property type="term" value="P:intracellular distribution of mitochondria"/>
    <property type="evidence" value="ECO:0007669"/>
    <property type="project" value="TreeGrafter"/>
</dbReference>
<dbReference type="PANTHER" id="PTHR11566:SF149">
    <property type="entry name" value="GTPASE, PUTATIVE (AFU_ORTHOLOGUE AFUA_6G11890)-RELATED"/>
    <property type="match status" value="1"/>
</dbReference>
<dbReference type="Pfam" id="PF00350">
    <property type="entry name" value="Dynamin_N"/>
    <property type="match status" value="1"/>
</dbReference>
<accession>A0AAD6G3H1</accession>
<proteinExistence type="predicted"/>
<keyword evidence="1" id="KW-0547">Nucleotide-binding</keyword>
<gene>
    <name evidence="5" type="ORF">N7458_005044</name>
</gene>
<evidence type="ECO:0000256" key="1">
    <source>
        <dbReference type="ARBA" id="ARBA00022741"/>
    </source>
</evidence>
<dbReference type="Gene3D" id="3.40.50.300">
    <property type="entry name" value="P-loop containing nucleotide triphosphate hydrolases"/>
    <property type="match status" value="1"/>
</dbReference>
<name>A0AAD6G3H1_9EURO</name>
<dbReference type="FunFam" id="3.40.50.300:FF:001425">
    <property type="entry name" value="Dynamin GTPase, putative"/>
    <property type="match status" value="1"/>
</dbReference>
<dbReference type="InterPro" id="IPR020850">
    <property type="entry name" value="GED_dom"/>
</dbReference>
<evidence type="ECO:0000313" key="6">
    <source>
        <dbReference type="Proteomes" id="UP001213681"/>
    </source>
</evidence>
<dbReference type="PANTHER" id="PTHR11566">
    <property type="entry name" value="DYNAMIN"/>
    <property type="match status" value="1"/>
</dbReference>
<dbReference type="GeneID" id="81598669"/>
<dbReference type="GO" id="GO:0006897">
    <property type="term" value="P:endocytosis"/>
    <property type="evidence" value="ECO:0007669"/>
    <property type="project" value="TreeGrafter"/>
</dbReference>
<sequence length="712" mass="80825">MSCPIDENVLNQLKGEQSELLDKIDELRTIGVGGLVELPQIVVCGNQSSGKSSALEAISRVRFPAKSSICTRFATEIVLRRNPFNRVKVSIEPGKSRKDITEREKLCAFTLESFSSGEDLPSLIESAKECMGLSNTDSLASNSGFKLTLVDLPGLYYSTSSDQGEPGMRIVQSLTESYMKSSRTIILAVISARNDYHIQKVVNMAQEFDPKYERVLGIVTQPDVPDAGSDDEDYYLQLIHNEKVQLQLGWHVLRNRSFETMNISDDARDVQEKEFFNKGRWASLPRDQVGIENLRHRLSTILLSHIRRNLPDLIGDIQDKILRNEQALAKMGTFRTSVQEQRRFLVDISSKFARITNQALNGSYVDDFFGGYKNYTANTEEFPFRRLRAIVRELNECFAHAMSIRGNRRMIQSSSTPALNIPEEICQPYMDGWTPQYITRESLKGEIKEQARESRGIELPGTPNQLLVGSLFRDQCEPWKGIAEAHLLSVWSSVEYFIQIVLKYLIDDHTRGSLMRHLISPKLEKMKEKLMAKLEELVSYYNHGHPLPVGDSYLSKMQESRQKRQLAALAQIIGLENDAVSSLNLDQAANKVVSSSDEFGAEEIIDQMQAYYDTTIITFVQNVAILAIENCFLTPLEDVFSSQTVVDMDDQQLQKVAAEPSVTQNERTRLNEELEKLRLGRETLDAYKPDEISLPNSPILGKFFQRRNEFME</sequence>
<dbReference type="CDD" id="cd08771">
    <property type="entry name" value="DLP_1"/>
    <property type="match status" value="1"/>
</dbReference>
<dbReference type="GO" id="GO:0016559">
    <property type="term" value="P:peroxisome fission"/>
    <property type="evidence" value="ECO:0007669"/>
    <property type="project" value="TreeGrafter"/>
</dbReference>
<dbReference type="GO" id="GO:0000266">
    <property type="term" value="P:mitochondrial fission"/>
    <property type="evidence" value="ECO:0007669"/>
    <property type="project" value="TreeGrafter"/>
</dbReference>
<evidence type="ECO:0000313" key="5">
    <source>
        <dbReference type="EMBL" id="KAJ5454088.1"/>
    </source>
</evidence>
<dbReference type="GO" id="GO:0005739">
    <property type="term" value="C:mitochondrion"/>
    <property type="evidence" value="ECO:0007669"/>
    <property type="project" value="TreeGrafter"/>
</dbReference>
<evidence type="ECO:0000256" key="2">
    <source>
        <dbReference type="ARBA" id="ARBA00023134"/>
    </source>
</evidence>